<keyword evidence="18" id="KW-1185">Reference proteome</keyword>
<evidence type="ECO:0000256" key="8">
    <source>
        <dbReference type="ARBA" id="ARBA00022801"/>
    </source>
</evidence>
<dbReference type="Pfam" id="PF16187">
    <property type="entry name" value="Peptidase_M16_M"/>
    <property type="match status" value="2"/>
</dbReference>
<dbReference type="Pfam" id="PF05193">
    <property type="entry name" value="Peptidase_M16_C"/>
    <property type="match status" value="1"/>
</dbReference>
<evidence type="ECO:0000256" key="12">
    <source>
        <dbReference type="ARBA" id="ARBA00023049"/>
    </source>
</evidence>
<dbReference type="SUPFAM" id="SSF81496">
    <property type="entry name" value="Cytochrome c1 subunit of cytochrome bc1 complex (Ubiquinol-cytochrome c reductase), transmembrane anchor"/>
    <property type="match status" value="1"/>
</dbReference>
<dbReference type="InterPro" id="IPR007863">
    <property type="entry name" value="Peptidase_M16_C"/>
</dbReference>
<dbReference type="Pfam" id="PF02167">
    <property type="entry name" value="Cytochrom_C1"/>
    <property type="match status" value="1"/>
</dbReference>
<accession>A0A194QU14</accession>
<dbReference type="FunFam" id="3.30.830.10:FF:000005">
    <property type="entry name" value="nardilysin isoform X1"/>
    <property type="match status" value="1"/>
</dbReference>
<feature type="domain" description="Peptidase M16 middle/third" evidence="15">
    <location>
        <begin position="264"/>
        <end position="474"/>
    </location>
</feature>
<dbReference type="InParanoid" id="A0A194QU14"/>
<keyword evidence="7" id="KW-0479">Metal-binding</keyword>
<evidence type="ECO:0000259" key="14">
    <source>
        <dbReference type="Pfam" id="PF05193"/>
    </source>
</evidence>
<dbReference type="SUPFAM" id="SSF63411">
    <property type="entry name" value="LuxS/MPP-like metallohydrolase"/>
    <property type="match status" value="3"/>
</dbReference>
<evidence type="ECO:0000313" key="17">
    <source>
        <dbReference type="EMBL" id="KPJ08962.1"/>
    </source>
</evidence>
<keyword evidence="5" id="KW-0679">Respiratory chain</keyword>
<evidence type="ECO:0000256" key="9">
    <source>
        <dbReference type="ARBA" id="ARBA00022833"/>
    </source>
</evidence>
<keyword evidence="9" id="KW-0862">Zinc</keyword>
<evidence type="ECO:0000256" key="13">
    <source>
        <dbReference type="ARBA" id="ARBA00023136"/>
    </source>
</evidence>
<dbReference type="STRING" id="76193.A0A194QU14"/>
<evidence type="ECO:0000256" key="1">
    <source>
        <dbReference type="ARBA" id="ARBA00006488"/>
    </source>
</evidence>
<keyword evidence="4" id="KW-0349">Heme</keyword>
<dbReference type="GO" id="GO:0005829">
    <property type="term" value="C:cytosol"/>
    <property type="evidence" value="ECO:0007669"/>
    <property type="project" value="TreeGrafter"/>
</dbReference>
<evidence type="ECO:0000313" key="18">
    <source>
        <dbReference type="Proteomes" id="UP000053240"/>
    </source>
</evidence>
<evidence type="ECO:0000256" key="7">
    <source>
        <dbReference type="ARBA" id="ARBA00022723"/>
    </source>
</evidence>
<dbReference type="GO" id="GO:0020037">
    <property type="term" value="F:heme binding"/>
    <property type="evidence" value="ECO:0007669"/>
    <property type="project" value="InterPro"/>
</dbReference>
<sequence length="759" mass="87397">MTFAVVGKESLDELEAMVVPLFSAIEDRDVTPPAWPQHPFPPSRCRKRAYCLPVKDLRSLSIEFPIPDYLKHYKSGPIYYLSHLLGHEGPGSLLAALKDKGWVDSLEGGGRTGARGFGFFEVHVDLTEDGLDHVDDIVNMVFQYISMLREKGPQRWMWDEQRETLSTDFTYRDVQDPRSFVVKHVHMLQEFPMEDILSAYYLLSEWKPELIEEVLSRLVPNNVRIGEFPMEDILSAYYLLSEWKPELIEEVLSRLVPNNVRIGEWEEARAGPELHLPHPNQFLPDRLELETSHDPTADSIAPIILKQRHLPDPKLLCFLYFFLDTPLMRLWFKRDNEFKLPKAYIAIDLFSPLSYADPESCALLSVWVLLIRDGLQEYAYAAELAGLRWNVTIAKQAVNIVIEGYDDKQHVLLDKIIDHVVNFKTDPKRFNIMKENHIRAIKNFDAEQPYQHAVYQQSLCLTDMVWTRCELLAAAKDMSVEKLDVFVSRLLRKVHVEALMMGNITRERALNMADNIENKLPKDARPLLAQELILYREVELGKGSWFLRCTENNVHKSSCALVYYACGPRATRANVALELVAHALAEPAFNVLRTKEQLGYIVFSGVRRSNGAQGLRLVVQSDRHPEYLEQRIEAFLKTSQEDLENMSEEMFLKHRSTLAAQRLERPKRMATKAARIWAEIITQAAEYSDGTPATASQLAKDVSTFLRWCSEPELDDRRLMTIKAIGIFSTLAAIVYYYKRHKWSSLKSRKLAYKPVSKK</sequence>
<protein>
    <submittedName>
        <fullName evidence="17">Insulin-degrading enzyme</fullName>
    </submittedName>
</protein>
<organism evidence="17 18">
    <name type="scientific">Papilio machaon</name>
    <name type="common">Old World swallowtail butterfly</name>
    <dbReference type="NCBI Taxonomy" id="76193"/>
    <lineage>
        <taxon>Eukaryota</taxon>
        <taxon>Metazoa</taxon>
        <taxon>Ecdysozoa</taxon>
        <taxon>Arthropoda</taxon>
        <taxon>Hexapoda</taxon>
        <taxon>Insecta</taxon>
        <taxon>Pterygota</taxon>
        <taxon>Neoptera</taxon>
        <taxon>Endopterygota</taxon>
        <taxon>Lepidoptera</taxon>
        <taxon>Glossata</taxon>
        <taxon>Ditrysia</taxon>
        <taxon>Papilionoidea</taxon>
        <taxon>Papilionidae</taxon>
        <taxon>Papilioninae</taxon>
        <taxon>Papilio</taxon>
    </lineage>
</organism>
<dbReference type="GO" id="GO:0046872">
    <property type="term" value="F:metal ion binding"/>
    <property type="evidence" value="ECO:0007669"/>
    <property type="project" value="UniProtKB-KW"/>
</dbReference>
<dbReference type="GO" id="GO:0009055">
    <property type="term" value="F:electron transfer activity"/>
    <property type="evidence" value="ECO:0007669"/>
    <property type="project" value="InterPro"/>
</dbReference>
<evidence type="ECO:0000256" key="11">
    <source>
        <dbReference type="ARBA" id="ARBA00023004"/>
    </source>
</evidence>
<dbReference type="FunCoup" id="A0A194QU14">
    <property type="interactions" value="1559"/>
</dbReference>
<dbReference type="GO" id="GO:0043171">
    <property type="term" value="P:peptide catabolic process"/>
    <property type="evidence" value="ECO:0007669"/>
    <property type="project" value="TreeGrafter"/>
</dbReference>
<dbReference type="InterPro" id="IPR011249">
    <property type="entry name" value="Metalloenz_LuxS/M16"/>
</dbReference>
<dbReference type="GO" id="GO:0005739">
    <property type="term" value="C:mitochondrion"/>
    <property type="evidence" value="ECO:0007669"/>
    <property type="project" value="TreeGrafter"/>
</dbReference>
<evidence type="ECO:0000259" key="16">
    <source>
        <dbReference type="Pfam" id="PF22456"/>
    </source>
</evidence>
<dbReference type="Gene3D" id="3.30.830.10">
    <property type="entry name" value="Metalloenzyme, LuxS/M16 peptidase-like"/>
    <property type="match status" value="4"/>
</dbReference>
<keyword evidence="8" id="KW-0378">Hydrolase</keyword>
<name>A0A194QU14_PAPMA</name>
<gene>
    <name evidence="17" type="ORF">RR48_15103</name>
</gene>
<keyword evidence="11" id="KW-0408">Iron</keyword>
<keyword evidence="12" id="KW-0482">Metalloprotease</keyword>
<reference evidence="17 18" key="1">
    <citation type="journal article" date="2015" name="Nat. Commun.">
        <title>Outbred genome sequencing and CRISPR/Cas9 gene editing in butterflies.</title>
        <authorList>
            <person name="Li X."/>
            <person name="Fan D."/>
            <person name="Zhang W."/>
            <person name="Liu G."/>
            <person name="Zhang L."/>
            <person name="Zhao L."/>
            <person name="Fang X."/>
            <person name="Chen L."/>
            <person name="Dong Y."/>
            <person name="Chen Y."/>
            <person name="Ding Y."/>
            <person name="Zhao R."/>
            <person name="Feng M."/>
            <person name="Zhu Y."/>
            <person name="Feng Y."/>
            <person name="Jiang X."/>
            <person name="Zhu D."/>
            <person name="Xiang H."/>
            <person name="Feng X."/>
            <person name="Li S."/>
            <person name="Wang J."/>
            <person name="Zhang G."/>
            <person name="Kronforst M.R."/>
            <person name="Wang W."/>
        </authorList>
    </citation>
    <scope>NUCLEOTIDE SEQUENCE [LARGE SCALE GENOMIC DNA]</scope>
    <source>
        <strain evidence="17">Ya'a_city_454_Pm</strain>
        <tissue evidence="17">Whole body</tissue>
    </source>
</reference>
<evidence type="ECO:0000256" key="4">
    <source>
        <dbReference type="ARBA" id="ARBA00022617"/>
    </source>
</evidence>
<keyword evidence="3" id="KW-0813">Transport</keyword>
<dbReference type="PRINTS" id="PR00603">
    <property type="entry name" value="CYTOCHROMEC1"/>
</dbReference>
<dbReference type="InterPro" id="IPR021157">
    <property type="entry name" value="Cyt_c1_TM_anchor_C"/>
</dbReference>
<dbReference type="PANTHER" id="PTHR43690">
    <property type="entry name" value="NARDILYSIN"/>
    <property type="match status" value="1"/>
</dbReference>
<evidence type="ECO:0000256" key="6">
    <source>
        <dbReference type="ARBA" id="ARBA00022670"/>
    </source>
</evidence>
<dbReference type="InterPro" id="IPR032632">
    <property type="entry name" value="Peptidase_M16_M"/>
</dbReference>
<dbReference type="FunFam" id="3.30.830.10:FF:000003">
    <property type="entry name" value="Insulin-degrading enzyme"/>
    <property type="match status" value="1"/>
</dbReference>
<evidence type="ECO:0000256" key="3">
    <source>
        <dbReference type="ARBA" id="ARBA00022448"/>
    </source>
</evidence>
<dbReference type="Proteomes" id="UP000053240">
    <property type="component" value="Unassembled WGS sequence"/>
</dbReference>
<dbReference type="InterPro" id="IPR002326">
    <property type="entry name" value="Cyt_c1"/>
</dbReference>
<evidence type="ECO:0000256" key="5">
    <source>
        <dbReference type="ARBA" id="ARBA00022660"/>
    </source>
</evidence>
<dbReference type="GO" id="GO:0051603">
    <property type="term" value="P:proteolysis involved in protein catabolic process"/>
    <property type="evidence" value="ECO:0007669"/>
    <property type="project" value="TreeGrafter"/>
</dbReference>
<dbReference type="PANTHER" id="PTHR43690:SF18">
    <property type="entry name" value="INSULIN-DEGRADING ENZYME-RELATED"/>
    <property type="match status" value="1"/>
</dbReference>
<dbReference type="InterPro" id="IPR050626">
    <property type="entry name" value="Peptidase_M16"/>
</dbReference>
<keyword evidence="6" id="KW-0645">Protease</keyword>
<feature type="domain" description="Peptidase M16 C-terminal" evidence="14">
    <location>
        <begin position="1"/>
        <end position="165"/>
    </location>
</feature>
<evidence type="ECO:0000256" key="10">
    <source>
        <dbReference type="ARBA" id="ARBA00022982"/>
    </source>
</evidence>
<dbReference type="EMBL" id="KQ461108">
    <property type="protein sequence ID" value="KPJ08962.1"/>
    <property type="molecule type" value="Genomic_DNA"/>
</dbReference>
<evidence type="ECO:0000259" key="15">
    <source>
        <dbReference type="Pfam" id="PF16187"/>
    </source>
</evidence>
<dbReference type="AlphaFoldDB" id="A0A194QU14"/>
<keyword evidence="10" id="KW-0249">Electron transport</keyword>
<proteinExistence type="inferred from homology"/>
<dbReference type="Gene3D" id="1.20.5.100">
    <property type="entry name" value="Cytochrome c1, transmembrane anchor, C-terminal"/>
    <property type="match status" value="1"/>
</dbReference>
<feature type="domain" description="Peptidase M16 middle/third" evidence="15">
    <location>
        <begin position="169"/>
        <end position="225"/>
    </location>
</feature>
<comment type="similarity">
    <text evidence="2">Belongs to the peptidase M16 family.</text>
</comment>
<feature type="domain" description="Coenzyme PQQ synthesis protein F-like C-terminal lobe" evidence="16">
    <location>
        <begin position="579"/>
        <end position="677"/>
    </location>
</feature>
<dbReference type="GO" id="GO:0004222">
    <property type="term" value="F:metalloendopeptidase activity"/>
    <property type="evidence" value="ECO:0007669"/>
    <property type="project" value="TreeGrafter"/>
</dbReference>
<dbReference type="Pfam" id="PF22456">
    <property type="entry name" value="PqqF-like_C_4"/>
    <property type="match status" value="1"/>
</dbReference>
<keyword evidence="13" id="KW-0472">Membrane</keyword>
<dbReference type="InterPro" id="IPR054734">
    <property type="entry name" value="PqqF-like_C_4"/>
</dbReference>
<evidence type="ECO:0000256" key="2">
    <source>
        <dbReference type="ARBA" id="ARBA00007261"/>
    </source>
</evidence>
<dbReference type="FunFam" id="1.20.5.100:FF:000003">
    <property type="entry name" value="Cytochrome c1, heme protein, mitochondrial"/>
    <property type="match status" value="1"/>
</dbReference>
<comment type="similarity">
    <text evidence="1">Belongs to the cytochrome c family.</text>
</comment>